<sequence>MSLLVLPNELLLSITSHLESQRDINALAQANWHCHSVVNLCLYAYNISKFKSDGLIWACTRGELHTVQKFLDRGPDYATTIHLNNEQRDAMRIAIENGHERIVELLLGHVSTPYIDDPHCSYMTLAIYHNRAAVVVVLLKWFYDAPALLDDGGLSLLYKATYHLDENDDTIFKLLLDHGFGSKNVANLEPDVQLSLNNAACKGNEASVKFMLDRGVDIDFRSEEYECLSPLSCAIIHDRTAIAKLLLERGADPYIKPLGDWQEFMPLYIAALLGRTEVVQALLDHVGTDGMDGNGKFPQFQSSDEFFEQITDLSMTNYEDWSEGIYCDSNCCVPLCAASMMGREDFVRILLDHRADPNLPDPNGDLALGRAAKFGHEGMVRLLLERGAYIDPAGSESTALR</sequence>
<evidence type="ECO:0000256" key="3">
    <source>
        <dbReference type="PROSITE-ProRule" id="PRU00023"/>
    </source>
</evidence>
<proteinExistence type="predicted"/>
<dbReference type="Pfam" id="PF13637">
    <property type="entry name" value="Ank_4"/>
    <property type="match status" value="1"/>
</dbReference>
<dbReference type="SMART" id="SM00248">
    <property type="entry name" value="ANK"/>
    <property type="match status" value="8"/>
</dbReference>
<dbReference type="AlphaFoldDB" id="A0A1V6QDP9"/>
<dbReference type="PROSITE" id="PS50088">
    <property type="entry name" value="ANK_REPEAT"/>
    <property type="match status" value="1"/>
</dbReference>
<comment type="caution">
    <text evidence="4">The sequence shown here is derived from an EMBL/GenBank/DDBJ whole genome shotgun (WGS) entry which is preliminary data.</text>
</comment>
<evidence type="ECO:0000313" key="5">
    <source>
        <dbReference type="Proteomes" id="UP000191612"/>
    </source>
</evidence>
<dbReference type="STRING" id="60172.A0A1V6QDP9"/>
<organism evidence="4 5">
    <name type="scientific">Penicillium solitum</name>
    <dbReference type="NCBI Taxonomy" id="60172"/>
    <lineage>
        <taxon>Eukaryota</taxon>
        <taxon>Fungi</taxon>
        <taxon>Dikarya</taxon>
        <taxon>Ascomycota</taxon>
        <taxon>Pezizomycotina</taxon>
        <taxon>Eurotiomycetes</taxon>
        <taxon>Eurotiomycetidae</taxon>
        <taxon>Eurotiales</taxon>
        <taxon>Aspergillaceae</taxon>
        <taxon>Penicillium</taxon>
    </lineage>
</organism>
<feature type="repeat" description="ANK" evidence="3">
    <location>
        <begin position="363"/>
        <end position="395"/>
    </location>
</feature>
<keyword evidence="2 3" id="KW-0040">ANK repeat</keyword>
<dbReference type="PANTHER" id="PTHR24198:SF165">
    <property type="entry name" value="ANKYRIN REPEAT-CONTAINING PROTEIN-RELATED"/>
    <property type="match status" value="1"/>
</dbReference>
<evidence type="ECO:0000256" key="1">
    <source>
        <dbReference type="ARBA" id="ARBA00022737"/>
    </source>
</evidence>
<protein>
    <submittedName>
        <fullName evidence="4">Uncharacterized protein</fullName>
    </submittedName>
</protein>
<dbReference type="PROSITE" id="PS50297">
    <property type="entry name" value="ANK_REP_REGION"/>
    <property type="match status" value="1"/>
</dbReference>
<reference evidence="5" key="1">
    <citation type="journal article" date="2017" name="Nat. Microbiol.">
        <title>Global analysis of biosynthetic gene clusters reveals vast potential of secondary metabolite production in Penicillium species.</title>
        <authorList>
            <person name="Nielsen J.C."/>
            <person name="Grijseels S."/>
            <person name="Prigent S."/>
            <person name="Ji B."/>
            <person name="Dainat J."/>
            <person name="Nielsen K.F."/>
            <person name="Frisvad J.C."/>
            <person name="Workman M."/>
            <person name="Nielsen J."/>
        </authorList>
    </citation>
    <scope>NUCLEOTIDE SEQUENCE [LARGE SCALE GENOMIC DNA]</scope>
    <source>
        <strain evidence="5">IBT 29525</strain>
    </source>
</reference>
<dbReference type="Gene3D" id="1.25.40.20">
    <property type="entry name" value="Ankyrin repeat-containing domain"/>
    <property type="match status" value="1"/>
</dbReference>
<dbReference type="InterPro" id="IPR002110">
    <property type="entry name" value="Ankyrin_rpt"/>
</dbReference>
<dbReference type="SUPFAM" id="SSF48403">
    <property type="entry name" value="Ankyrin repeat"/>
    <property type="match status" value="1"/>
</dbReference>
<keyword evidence="1" id="KW-0677">Repeat</keyword>
<dbReference type="Proteomes" id="UP000191612">
    <property type="component" value="Unassembled WGS sequence"/>
</dbReference>
<dbReference type="Pfam" id="PF12796">
    <property type="entry name" value="Ank_2"/>
    <property type="match status" value="2"/>
</dbReference>
<dbReference type="InterPro" id="IPR036770">
    <property type="entry name" value="Ankyrin_rpt-contain_sf"/>
</dbReference>
<gene>
    <name evidence="4" type="ORF">PENSOL_c080G03537</name>
</gene>
<evidence type="ECO:0000256" key="2">
    <source>
        <dbReference type="ARBA" id="ARBA00023043"/>
    </source>
</evidence>
<name>A0A1V6QDP9_9EURO</name>
<keyword evidence="5" id="KW-1185">Reference proteome</keyword>
<dbReference type="PANTHER" id="PTHR24198">
    <property type="entry name" value="ANKYRIN REPEAT AND PROTEIN KINASE DOMAIN-CONTAINING PROTEIN"/>
    <property type="match status" value="1"/>
</dbReference>
<accession>A0A1V6QDP9</accession>
<dbReference type="EMBL" id="MDYO01000080">
    <property type="protein sequence ID" value="OQD87334.1"/>
    <property type="molecule type" value="Genomic_DNA"/>
</dbReference>
<evidence type="ECO:0000313" key="4">
    <source>
        <dbReference type="EMBL" id="OQD87334.1"/>
    </source>
</evidence>